<evidence type="ECO:0000259" key="5">
    <source>
        <dbReference type="Pfam" id="PF13407"/>
    </source>
</evidence>
<dbReference type="PANTHER" id="PTHR30036">
    <property type="entry name" value="D-XYLOSE-BINDING PERIPLASMIC PROTEIN"/>
    <property type="match status" value="1"/>
</dbReference>
<gene>
    <name evidence="6" type="ORF">CHK_1835</name>
</gene>
<dbReference type="Gene3D" id="3.40.50.2300">
    <property type="match status" value="2"/>
</dbReference>
<dbReference type="GO" id="GO:0030246">
    <property type="term" value="F:carbohydrate binding"/>
    <property type="evidence" value="ECO:0007669"/>
    <property type="project" value="TreeGrafter"/>
</dbReference>
<evidence type="ECO:0000256" key="3">
    <source>
        <dbReference type="SAM" id="MobiDB-lite"/>
    </source>
</evidence>
<dbReference type="RefSeq" id="WP_052740476.1">
    <property type="nucleotide sequence ID" value="NZ_JAXDTA010000124.1"/>
</dbReference>
<dbReference type="InterPro" id="IPR050555">
    <property type="entry name" value="Bact_Solute-Bind_Prot2"/>
</dbReference>
<dbReference type="Proteomes" id="UP000034076">
    <property type="component" value="Unassembled WGS sequence"/>
</dbReference>
<organism evidence="6 7">
    <name type="scientific">Christensenella hongkongensis</name>
    <dbReference type="NCBI Taxonomy" id="270498"/>
    <lineage>
        <taxon>Bacteria</taxon>
        <taxon>Bacillati</taxon>
        <taxon>Bacillota</taxon>
        <taxon>Clostridia</taxon>
        <taxon>Christensenellales</taxon>
        <taxon>Christensenellaceae</taxon>
        <taxon>Christensenella</taxon>
    </lineage>
</organism>
<feature type="domain" description="Periplasmic binding protein" evidence="5">
    <location>
        <begin position="64"/>
        <end position="322"/>
    </location>
</feature>
<dbReference type="EMBL" id="LAYJ01000102">
    <property type="protein sequence ID" value="KKI50720.1"/>
    <property type="molecule type" value="Genomic_DNA"/>
</dbReference>
<protein>
    <submittedName>
        <fullName evidence="6">Putative L-rhamnose ABC transporter, substrate-binding component</fullName>
    </submittedName>
</protein>
<dbReference type="AlphaFoldDB" id="A0A0M2NKE8"/>
<feature type="compositionally biased region" description="Low complexity" evidence="3">
    <location>
        <begin position="34"/>
        <end position="54"/>
    </location>
</feature>
<dbReference type="PANTHER" id="PTHR30036:SF7">
    <property type="entry name" value="ABC TRANSPORTER PERIPLASMIC-BINDING PROTEIN YPHF"/>
    <property type="match status" value="1"/>
</dbReference>
<proteinExistence type="inferred from homology"/>
<feature type="signal peptide" evidence="4">
    <location>
        <begin position="1"/>
        <end position="23"/>
    </location>
</feature>
<dbReference type="PROSITE" id="PS51257">
    <property type="entry name" value="PROKAR_LIPOPROTEIN"/>
    <property type="match status" value="1"/>
</dbReference>
<reference evidence="6 7" key="1">
    <citation type="submission" date="2015-04" db="EMBL/GenBank/DDBJ databases">
        <title>Draft genome sequence of bacteremic isolate Catabacter hongkongensis type strain HKU16T.</title>
        <authorList>
            <person name="Lau S.K."/>
            <person name="Teng J.L."/>
            <person name="Huang Y."/>
            <person name="Curreem S.O."/>
            <person name="Tsui S.K."/>
            <person name="Woo P.C."/>
        </authorList>
    </citation>
    <scope>NUCLEOTIDE SEQUENCE [LARGE SCALE GENOMIC DNA]</scope>
    <source>
        <strain evidence="6 7">HKU16</strain>
    </source>
</reference>
<comment type="caution">
    <text evidence="6">The sequence shown here is derived from an EMBL/GenBank/DDBJ whole genome shotgun (WGS) entry which is preliminary data.</text>
</comment>
<dbReference type="SUPFAM" id="SSF53822">
    <property type="entry name" value="Periplasmic binding protein-like I"/>
    <property type="match status" value="1"/>
</dbReference>
<accession>A0A0M2NKE8</accession>
<comment type="subcellular location">
    <subcellularLocation>
        <location evidence="1">Cell envelope</location>
    </subcellularLocation>
</comment>
<keyword evidence="4" id="KW-0732">Signal</keyword>
<dbReference type="CDD" id="cd06302">
    <property type="entry name" value="PBP1_LsrB_Quorum_Sensing-like"/>
    <property type="match status" value="1"/>
</dbReference>
<evidence type="ECO:0000256" key="2">
    <source>
        <dbReference type="ARBA" id="ARBA00007639"/>
    </source>
</evidence>
<feature type="region of interest" description="Disordered" evidence="3">
    <location>
        <begin position="34"/>
        <end position="58"/>
    </location>
</feature>
<evidence type="ECO:0000313" key="7">
    <source>
        <dbReference type="Proteomes" id="UP000034076"/>
    </source>
</evidence>
<keyword evidence="7" id="KW-1185">Reference proteome</keyword>
<evidence type="ECO:0000256" key="1">
    <source>
        <dbReference type="ARBA" id="ARBA00004196"/>
    </source>
</evidence>
<evidence type="ECO:0000256" key="4">
    <source>
        <dbReference type="SAM" id="SignalP"/>
    </source>
</evidence>
<dbReference type="PATRIC" id="fig|270498.16.peg.1102"/>
<evidence type="ECO:0000313" key="6">
    <source>
        <dbReference type="EMBL" id="KKI50720.1"/>
    </source>
</evidence>
<name>A0A0M2NKE8_9FIRM</name>
<feature type="chain" id="PRO_5039222007" evidence="4">
    <location>
        <begin position="24"/>
        <end position="365"/>
    </location>
</feature>
<dbReference type="Pfam" id="PF13407">
    <property type="entry name" value="Peripla_BP_4"/>
    <property type="match status" value="1"/>
</dbReference>
<dbReference type="InterPro" id="IPR028082">
    <property type="entry name" value="Peripla_BP_I"/>
</dbReference>
<comment type="similarity">
    <text evidence="2">Belongs to the bacterial solute-binding protein 2 family.</text>
</comment>
<sequence>MKKIVVWALCVIMVFSVVLTGCSAEPAASSAPAEASSSQASSDDGGAAASSDGGAKTDGSKVKVVIMPKLVGIPYFNAAEKGAKQCAEDMGFEVIYAGPTEADATQQFKMVEDYIAQGVNAICVAPNDPAGLTPALKKAKEAGIAVIDWDTAAEKDAVDYSIHNADDQELGEHMFQKLFEAIGKDEGTYAILTGGLEAENLNTWIKYGMDWAEQNYPNMKLVTDKIPTNEKQQEAYSKTLDLMKSYPDLDGIMGMSTPTVPGAGQAIQELGLQDQVALVGHAMPADAAEYIKDGSADCGVLWDIYNLGYLTAYVGYMAATGGEIKDGVDVPNVGALQLKEDGKTIILGPPLDITKENVDELSSKF</sequence>
<dbReference type="STRING" id="270498.CHK_1835"/>
<dbReference type="GO" id="GO:0030288">
    <property type="term" value="C:outer membrane-bounded periplasmic space"/>
    <property type="evidence" value="ECO:0007669"/>
    <property type="project" value="TreeGrafter"/>
</dbReference>
<dbReference type="OrthoDB" id="9795981at2"/>
<dbReference type="InterPro" id="IPR025997">
    <property type="entry name" value="SBP_2_dom"/>
</dbReference>